<evidence type="ECO:0000256" key="2">
    <source>
        <dbReference type="ARBA" id="ARBA00022759"/>
    </source>
</evidence>
<dbReference type="PANTHER" id="PTHR31290:SF5">
    <property type="entry name" value="UV-DAMAGE ENDONUCLEASE"/>
    <property type="match status" value="1"/>
</dbReference>
<dbReference type="Proteomes" id="UP000198564">
    <property type="component" value="Unassembled WGS sequence"/>
</dbReference>
<dbReference type="GO" id="GO:0004519">
    <property type="term" value="F:endonuclease activity"/>
    <property type="evidence" value="ECO:0007669"/>
    <property type="project" value="UniProtKB-KW"/>
</dbReference>
<dbReference type="InterPro" id="IPR036237">
    <property type="entry name" value="Xyl_isomerase-like_sf"/>
</dbReference>
<name>A0A1H6V676_9LACT</name>
<proteinExistence type="predicted"/>
<keyword evidence="8" id="KW-1185">Reference proteome</keyword>
<keyword evidence="5" id="KW-0378">Hydrolase</keyword>
<reference evidence="8" key="1">
    <citation type="submission" date="2016-10" db="EMBL/GenBank/DDBJ databases">
        <authorList>
            <person name="Varghese N."/>
            <person name="Submissions S."/>
        </authorList>
    </citation>
    <scope>NUCLEOTIDE SEQUENCE [LARGE SCALE GENOMIC DNA]</scope>
    <source>
        <strain evidence="8">DSM 25751</strain>
    </source>
</reference>
<dbReference type="PANTHER" id="PTHR31290">
    <property type="entry name" value="UV-DAMAGE ENDONUCLEASE"/>
    <property type="match status" value="1"/>
</dbReference>
<dbReference type="Gene3D" id="3.20.20.150">
    <property type="entry name" value="Divalent-metal-dependent TIM barrel enzymes"/>
    <property type="match status" value="1"/>
</dbReference>
<evidence type="ECO:0000256" key="5">
    <source>
        <dbReference type="ARBA" id="ARBA00022801"/>
    </source>
</evidence>
<dbReference type="EMBL" id="FNYW01000037">
    <property type="protein sequence ID" value="SEI95715.1"/>
    <property type="molecule type" value="Genomic_DNA"/>
</dbReference>
<organism evidence="7 8">
    <name type="scientific">Alkalibacterium gilvum</name>
    <dbReference type="NCBI Taxonomy" id="1130080"/>
    <lineage>
        <taxon>Bacteria</taxon>
        <taxon>Bacillati</taxon>
        <taxon>Bacillota</taxon>
        <taxon>Bacilli</taxon>
        <taxon>Lactobacillales</taxon>
        <taxon>Carnobacteriaceae</taxon>
        <taxon>Alkalibacterium</taxon>
    </lineage>
</organism>
<dbReference type="SUPFAM" id="SSF51658">
    <property type="entry name" value="Xylose isomerase-like"/>
    <property type="match status" value="1"/>
</dbReference>
<keyword evidence="6" id="KW-0234">DNA repair</keyword>
<dbReference type="GO" id="GO:0009411">
    <property type="term" value="P:response to UV"/>
    <property type="evidence" value="ECO:0007669"/>
    <property type="project" value="InterPro"/>
</dbReference>
<evidence type="ECO:0000256" key="3">
    <source>
        <dbReference type="ARBA" id="ARBA00022763"/>
    </source>
</evidence>
<evidence type="ECO:0000313" key="8">
    <source>
        <dbReference type="Proteomes" id="UP000198564"/>
    </source>
</evidence>
<evidence type="ECO:0000256" key="4">
    <source>
        <dbReference type="ARBA" id="ARBA00022769"/>
    </source>
</evidence>
<dbReference type="AlphaFoldDB" id="A0A1H6V676"/>
<keyword evidence="3" id="KW-0227">DNA damage</keyword>
<accession>A0A1H6V676</accession>
<keyword evidence="1" id="KW-0540">Nuclease</keyword>
<protein>
    <submittedName>
        <fullName evidence="7">UV-damage endonuclease</fullName>
    </submittedName>
</protein>
<dbReference type="STRING" id="1130080.SAMN04488113_13719"/>
<keyword evidence="4" id="KW-0228">DNA excision</keyword>
<evidence type="ECO:0000256" key="1">
    <source>
        <dbReference type="ARBA" id="ARBA00022722"/>
    </source>
</evidence>
<sequence length="246" mass="28368">MKIGYACIVKGVPGLKYKTCRKKNATKEKLMSLIEHNLMTLEKMMDYNYEQGIKLFRISSDIIPFGSDFEVNDLDWVTLFEPLFNKIGCKINQYNIRVSMHPGQYTVLNSPRQDVVDRALNDLKYHTLFLDSLGVQQESKIILHVGGVYNDKPLAIEKFVSVYKQLDKNIKKRLVIENDDVSYTIKDVLELSSRIDIPVVYDNLHYRLNNDGNIHPDSYWISKAKCTWGGKGWSCKSPLFTATDRC</sequence>
<dbReference type="RefSeq" id="WP_218141937.1">
    <property type="nucleotide sequence ID" value="NZ_FNYW01000037.1"/>
</dbReference>
<dbReference type="InterPro" id="IPR004601">
    <property type="entry name" value="UvdE"/>
</dbReference>
<keyword evidence="2 7" id="KW-0255">Endonuclease</keyword>
<dbReference type="NCBIfam" id="TIGR00629">
    <property type="entry name" value="uvde"/>
    <property type="match status" value="1"/>
</dbReference>
<dbReference type="GO" id="GO:0016787">
    <property type="term" value="F:hydrolase activity"/>
    <property type="evidence" value="ECO:0007669"/>
    <property type="project" value="UniProtKB-KW"/>
</dbReference>
<gene>
    <name evidence="7" type="ORF">SAMN04488113_13719</name>
</gene>
<dbReference type="GO" id="GO:0006289">
    <property type="term" value="P:nucleotide-excision repair"/>
    <property type="evidence" value="ECO:0007669"/>
    <property type="project" value="InterPro"/>
</dbReference>
<evidence type="ECO:0000256" key="6">
    <source>
        <dbReference type="ARBA" id="ARBA00023204"/>
    </source>
</evidence>
<evidence type="ECO:0000313" key="7">
    <source>
        <dbReference type="EMBL" id="SEI95715.1"/>
    </source>
</evidence>
<dbReference type="Pfam" id="PF03851">
    <property type="entry name" value="UvdE"/>
    <property type="match status" value="1"/>
</dbReference>